<feature type="compositionally biased region" description="Basic and acidic residues" evidence="2">
    <location>
        <begin position="488"/>
        <end position="500"/>
    </location>
</feature>
<evidence type="ECO:0000259" key="3">
    <source>
        <dbReference type="PROSITE" id="PS50048"/>
    </source>
</evidence>
<dbReference type="GO" id="GO:0000981">
    <property type="term" value="F:DNA-binding transcription factor activity, RNA polymerase II-specific"/>
    <property type="evidence" value="ECO:0007669"/>
    <property type="project" value="InterPro"/>
</dbReference>
<name>A0A9W8ZQ50_9PLEO</name>
<dbReference type="SUPFAM" id="SSF57701">
    <property type="entry name" value="Zn2/Cys6 DNA-binding domain"/>
    <property type="match status" value="1"/>
</dbReference>
<comment type="caution">
    <text evidence="4">The sequence shown here is derived from an EMBL/GenBank/DDBJ whole genome shotgun (WGS) entry which is preliminary data.</text>
</comment>
<dbReference type="InterPro" id="IPR001138">
    <property type="entry name" value="Zn2Cys6_DnaBD"/>
</dbReference>
<feature type="region of interest" description="Disordered" evidence="2">
    <location>
        <begin position="472"/>
        <end position="514"/>
    </location>
</feature>
<sequence length="999" mass="111280">MAQSPDDTATPNSLRVVENTRGESLTVALPLPSDASSLQDISQSDDSSVVHSLPEPDRAWWTRLSYSPGLLQIGTVLRHLGLRQVPNAKRIVFQHHNVIQLADAVAEVLTKLPTDQEGLIDIAADFTTGVLDEDIALLLHRFGNDIWGPGKERPWLLQASENIAEYPKDLYFGNDADQNIMVYYLRLWILAKAFNTMRKHFQPRAKYTAAANNEDASRRISSRRSGGPALIGQDTQVHTPGGSFTATADRVATSNGLDAESPDSATQTRRTGRVPKPRKDLVDIDGVTEDSGDESSGLEEVSDEDVPKHYKGPGRAWRKAEIDEDPVFPAKESKRSGKRRASLQSPTIPKRRGRPPKQSGMEARSASARHSMPAQGFSAQQGTRHPRRTHHSEGVVDNSSDECEDDDSAATPAATTQSRGGKSARQPPGACESCRRRRQKCDRKRPQCTRCDGLGFECTYIVASASTIPHRTPAKKLVKTPSKSTPKLKAEKSKAESDADSKEDESDQPVTNGTSRLKKIDLPLLKDWDEESWQHFYLQGNEDSLMLATMQSLGLKAKPRDRVSSSFVVEAYASLCKDICKIAAKLCNKFSAADLIRFAADSSYLDEEIDIIFDDWSHVWSIDADRKKLLDPTHPKNDALYPKDLVFEEDDDRKLIWTHLHRWVFMIALMNCKQMHGAGVRNMRKVMDAKVPKYILDQWQSGGIYTFESPEDLSRAKCESKAAGDIFADPMLQESESQLVEAIGDMFADSKTDQQDTATSTAAARNSNTRRLPRRQQKRKDSSIATPEQSEATRPQKQRRIADPTVSKPDDFTALFVSYLENFAEPQFNELAGLEAIEKELPNVRNYANGLDPKLRARLSPTVFNVTLPAWLVYRREVVEAKRKVAAMPPVTQAPSRQVAIMERNRLATQLRMAHETFVDAGYDDLRPEQIIYRAMVTLMKEHGNSVTAEGIRRGLKDMEDEVAGLGDQLMSNGMKYVLGEAASVATLKDLHLHARVGK</sequence>
<evidence type="ECO:0000313" key="4">
    <source>
        <dbReference type="EMBL" id="KAJ4412272.1"/>
    </source>
</evidence>
<evidence type="ECO:0000256" key="1">
    <source>
        <dbReference type="ARBA" id="ARBA00023242"/>
    </source>
</evidence>
<keyword evidence="1" id="KW-0539">Nucleus</keyword>
<keyword evidence="5" id="KW-1185">Reference proteome</keyword>
<dbReference type="InterPro" id="IPR036864">
    <property type="entry name" value="Zn2-C6_fun-type_DNA-bd_sf"/>
</dbReference>
<feature type="compositionally biased region" description="Polar residues" evidence="2">
    <location>
        <begin position="783"/>
        <end position="795"/>
    </location>
</feature>
<feature type="compositionally biased region" description="Acidic residues" evidence="2">
    <location>
        <begin position="399"/>
        <end position="408"/>
    </location>
</feature>
<dbReference type="Pfam" id="PF00172">
    <property type="entry name" value="Zn_clus"/>
    <property type="match status" value="1"/>
</dbReference>
<reference evidence="4" key="1">
    <citation type="submission" date="2022-10" db="EMBL/GenBank/DDBJ databases">
        <title>Tapping the CABI collections for fungal endophytes: first genome assemblies for Collariella, Neodidymelliopsis, Ascochyta clinopodiicola, Didymella pomorum, Didymosphaeria variabile, Neocosmospora piperis and Neocucurbitaria cava.</title>
        <authorList>
            <person name="Hill R."/>
        </authorList>
    </citation>
    <scope>NUCLEOTIDE SEQUENCE</scope>
    <source>
        <strain evidence="4">IMI 355091</strain>
    </source>
</reference>
<protein>
    <recommendedName>
        <fullName evidence="3">Zn(2)-C6 fungal-type domain-containing protein</fullName>
    </recommendedName>
</protein>
<dbReference type="GO" id="GO:0008270">
    <property type="term" value="F:zinc ion binding"/>
    <property type="evidence" value="ECO:0007669"/>
    <property type="project" value="InterPro"/>
</dbReference>
<dbReference type="OrthoDB" id="3750421at2759"/>
<accession>A0A9W8ZQ50</accession>
<feature type="compositionally biased region" description="Polar residues" evidence="2">
    <location>
        <begin position="233"/>
        <end position="256"/>
    </location>
</feature>
<feature type="compositionally biased region" description="Low complexity" evidence="2">
    <location>
        <begin position="755"/>
        <end position="770"/>
    </location>
</feature>
<dbReference type="SMART" id="SM00066">
    <property type="entry name" value="GAL4"/>
    <property type="match status" value="1"/>
</dbReference>
<gene>
    <name evidence="4" type="ORF">N0V91_000743</name>
</gene>
<proteinExistence type="predicted"/>
<feature type="region of interest" description="Disordered" evidence="2">
    <location>
        <begin position="751"/>
        <end position="806"/>
    </location>
</feature>
<dbReference type="Gene3D" id="4.10.240.10">
    <property type="entry name" value="Zn(2)-C6 fungal-type DNA-binding domain"/>
    <property type="match status" value="1"/>
</dbReference>
<dbReference type="PROSITE" id="PS00463">
    <property type="entry name" value="ZN2_CY6_FUNGAL_1"/>
    <property type="match status" value="1"/>
</dbReference>
<dbReference type="AlphaFoldDB" id="A0A9W8ZQ50"/>
<dbReference type="CDD" id="cd00067">
    <property type="entry name" value="GAL4"/>
    <property type="match status" value="1"/>
</dbReference>
<dbReference type="EMBL" id="JAPEVA010000003">
    <property type="protein sequence ID" value="KAJ4412272.1"/>
    <property type="molecule type" value="Genomic_DNA"/>
</dbReference>
<feature type="compositionally biased region" description="Acidic residues" evidence="2">
    <location>
        <begin position="286"/>
        <end position="304"/>
    </location>
</feature>
<feature type="domain" description="Zn(2)-C6 fungal-type" evidence="3">
    <location>
        <begin position="430"/>
        <end position="460"/>
    </location>
</feature>
<organism evidence="4 5">
    <name type="scientific">Didymella pomorum</name>
    <dbReference type="NCBI Taxonomy" id="749634"/>
    <lineage>
        <taxon>Eukaryota</taxon>
        <taxon>Fungi</taxon>
        <taxon>Dikarya</taxon>
        <taxon>Ascomycota</taxon>
        <taxon>Pezizomycotina</taxon>
        <taxon>Dothideomycetes</taxon>
        <taxon>Pleosporomycetidae</taxon>
        <taxon>Pleosporales</taxon>
        <taxon>Pleosporineae</taxon>
        <taxon>Didymellaceae</taxon>
        <taxon>Didymella</taxon>
    </lineage>
</organism>
<dbReference type="Proteomes" id="UP001140510">
    <property type="component" value="Unassembled WGS sequence"/>
</dbReference>
<evidence type="ECO:0000256" key="2">
    <source>
        <dbReference type="SAM" id="MobiDB-lite"/>
    </source>
</evidence>
<feature type="region of interest" description="Disordered" evidence="2">
    <location>
        <begin position="206"/>
        <end position="438"/>
    </location>
</feature>
<evidence type="ECO:0000313" key="5">
    <source>
        <dbReference type="Proteomes" id="UP001140510"/>
    </source>
</evidence>
<dbReference type="PROSITE" id="PS50048">
    <property type="entry name" value="ZN2_CY6_FUNGAL_2"/>
    <property type="match status" value="1"/>
</dbReference>